<dbReference type="PROSITE" id="PS51736">
    <property type="entry name" value="RECOMBINASES_3"/>
    <property type="match status" value="1"/>
</dbReference>
<gene>
    <name evidence="2" type="ORF">F6X95_03055</name>
</gene>
<sequence>MLIGYTRVSKDDQNLECQINQLKNYDAEQIIQEKYTGTYK</sequence>
<dbReference type="Pfam" id="PF00239">
    <property type="entry name" value="Resolvase"/>
    <property type="match status" value="1"/>
</dbReference>
<evidence type="ECO:0000313" key="3">
    <source>
        <dbReference type="Proteomes" id="UP000326078"/>
    </source>
</evidence>
<dbReference type="GO" id="GO:0003677">
    <property type="term" value="F:DNA binding"/>
    <property type="evidence" value="ECO:0007669"/>
    <property type="project" value="InterPro"/>
</dbReference>
<evidence type="ECO:0000313" key="2">
    <source>
        <dbReference type="EMBL" id="KAA9207609.1"/>
    </source>
</evidence>
<evidence type="ECO:0000259" key="1">
    <source>
        <dbReference type="PROSITE" id="PS51736"/>
    </source>
</evidence>
<dbReference type="RefSeq" id="WP_123862497.1">
    <property type="nucleotide sequence ID" value="NZ_PTWL01000179.1"/>
</dbReference>
<dbReference type="SUPFAM" id="SSF53041">
    <property type="entry name" value="Resolvase-like"/>
    <property type="match status" value="1"/>
</dbReference>
<dbReference type="EMBL" id="VYUT01000003">
    <property type="protein sequence ID" value="KAA9207609.1"/>
    <property type="molecule type" value="Genomic_DNA"/>
</dbReference>
<dbReference type="Proteomes" id="UP000326078">
    <property type="component" value="Unassembled WGS sequence"/>
</dbReference>
<dbReference type="InterPro" id="IPR006119">
    <property type="entry name" value="Resolv_N"/>
</dbReference>
<organism evidence="2 3">
    <name type="scientific">Enterococcus durans</name>
    <dbReference type="NCBI Taxonomy" id="53345"/>
    <lineage>
        <taxon>Bacteria</taxon>
        <taxon>Bacillati</taxon>
        <taxon>Bacillota</taxon>
        <taxon>Bacilli</taxon>
        <taxon>Lactobacillales</taxon>
        <taxon>Enterococcaceae</taxon>
        <taxon>Enterococcus</taxon>
    </lineage>
</organism>
<proteinExistence type="predicted"/>
<accession>A0A5N0Z2R5</accession>
<dbReference type="AlphaFoldDB" id="A0A5N0Z2R5"/>
<comment type="caution">
    <text evidence="2">The sequence shown here is derived from an EMBL/GenBank/DDBJ whole genome shotgun (WGS) entry which is preliminary data.</text>
</comment>
<feature type="domain" description="Resolvase/invertase-type recombinase catalytic" evidence="1">
    <location>
        <begin position="1"/>
        <end position="40"/>
    </location>
</feature>
<reference evidence="2 3" key="1">
    <citation type="submission" date="2019-09" db="EMBL/GenBank/DDBJ databases">
        <title>Vancomyinc resistant enterococci isolated from farm animals in Switzerland.</title>
        <authorList>
            <person name="Stevens M.J.A."/>
            <person name="Stephan R."/>
            <person name="Morach M."/>
            <person name="Nuesch-Inderbinen M."/>
        </authorList>
    </citation>
    <scope>NUCLEOTIDE SEQUENCE [LARGE SCALE GENOMIC DNA]</scope>
    <source>
        <strain evidence="2 3">GH27</strain>
    </source>
</reference>
<dbReference type="InterPro" id="IPR036162">
    <property type="entry name" value="Resolvase-like_N_sf"/>
</dbReference>
<name>A0A5N0Z2R5_9ENTE</name>
<protein>
    <recommendedName>
        <fullName evidence="1">Resolvase/invertase-type recombinase catalytic domain-containing protein</fullName>
    </recommendedName>
</protein>
<dbReference type="Gene3D" id="3.40.50.1390">
    <property type="entry name" value="Resolvase, N-terminal catalytic domain"/>
    <property type="match status" value="1"/>
</dbReference>
<dbReference type="GO" id="GO:0000150">
    <property type="term" value="F:DNA strand exchange activity"/>
    <property type="evidence" value="ECO:0007669"/>
    <property type="project" value="InterPro"/>
</dbReference>